<accession>A0A973WAN3</accession>
<protein>
    <submittedName>
        <fullName evidence="1">Uncharacterized protein</fullName>
    </submittedName>
</protein>
<dbReference type="EMBL" id="JAAOLE020000002">
    <property type="protein sequence ID" value="NVI50536.1"/>
    <property type="molecule type" value="Genomic_DNA"/>
</dbReference>
<gene>
    <name evidence="1" type="ORF">HAP48_048835</name>
</gene>
<dbReference type="AlphaFoldDB" id="A0A973WAN3"/>
<name>A0A973WAN3_9BRAD</name>
<sequence>MVELYRGDGLFAAASERLQSSKVSRDAKLRFQFQIERTAQPDPHKACALYDVGGEPVIKEKGKQGQPQLEIAPYPSSLRGRRLEPASQALVKFHERLAARLDSEIALAPVEQDLLDFLNGIRLSPSMMAQACRQNATMRAPLGLDTVGRAPPPIPDALSFALYCNALLSICAPEADQMNTQPTRSAHREFLHFHSRAVAAPGAGAIFVQVR</sequence>
<evidence type="ECO:0000313" key="1">
    <source>
        <dbReference type="EMBL" id="NVI50536.1"/>
    </source>
</evidence>
<comment type="caution">
    <text evidence="1">The sequence shown here is derived from an EMBL/GenBank/DDBJ whole genome shotgun (WGS) entry which is preliminary data.</text>
</comment>
<dbReference type="RefSeq" id="WP_166217488.1">
    <property type="nucleotide sequence ID" value="NZ_CP088284.1"/>
</dbReference>
<organism evidence="1">
    <name type="scientific">Bradyrhizobium septentrionale</name>
    <dbReference type="NCBI Taxonomy" id="1404411"/>
    <lineage>
        <taxon>Bacteria</taxon>
        <taxon>Pseudomonadati</taxon>
        <taxon>Pseudomonadota</taxon>
        <taxon>Alphaproteobacteria</taxon>
        <taxon>Hyphomicrobiales</taxon>
        <taxon>Nitrobacteraceae</taxon>
        <taxon>Bradyrhizobium</taxon>
    </lineage>
</organism>
<reference evidence="1" key="1">
    <citation type="submission" date="2020-06" db="EMBL/GenBank/DDBJ databases">
        <title>Whole Genome Sequence of Bradyrhizobium sp. Strain 1S1.</title>
        <authorList>
            <person name="Bromfield E.S.P."/>
            <person name="Cloutier S."/>
        </authorList>
    </citation>
    <scope>NUCLEOTIDE SEQUENCE [LARGE SCALE GENOMIC DNA]</scope>
    <source>
        <strain evidence="1">1S1</strain>
    </source>
</reference>
<proteinExistence type="predicted"/>